<accession>A0ABS2GML8</accession>
<reference evidence="3 4" key="1">
    <citation type="journal article" date="2021" name="Sci. Rep.">
        <title>The distribution of antibiotic resistance genes in chicken gut microbiota commensals.</title>
        <authorList>
            <person name="Juricova H."/>
            <person name="Matiasovicova J."/>
            <person name="Kubasova T."/>
            <person name="Cejkova D."/>
            <person name="Rychlik I."/>
        </authorList>
    </citation>
    <scope>NUCLEOTIDE SEQUENCE [LARGE SCALE GENOMIC DNA]</scope>
    <source>
        <strain evidence="3 4">An564</strain>
    </source>
</reference>
<name>A0ABS2GML8_9FIRM</name>
<evidence type="ECO:0000256" key="1">
    <source>
        <dbReference type="SAM" id="MobiDB-lite"/>
    </source>
</evidence>
<organism evidence="3 4">
    <name type="scientific">Hydrogenoanaerobacterium saccharovorans</name>
    <dbReference type="NCBI Taxonomy" id="474960"/>
    <lineage>
        <taxon>Bacteria</taxon>
        <taxon>Bacillati</taxon>
        <taxon>Bacillota</taxon>
        <taxon>Clostridia</taxon>
        <taxon>Eubacteriales</taxon>
        <taxon>Oscillospiraceae</taxon>
        <taxon>Hydrogenoanaerobacterium</taxon>
    </lineage>
</organism>
<keyword evidence="4" id="KW-1185">Reference proteome</keyword>
<dbReference type="PROSITE" id="PS51257">
    <property type="entry name" value="PROKAR_LIPOPROTEIN"/>
    <property type="match status" value="1"/>
</dbReference>
<comment type="caution">
    <text evidence="3">The sequence shown here is derived from an EMBL/GenBank/DDBJ whole genome shotgun (WGS) entry which is preliminary data.</text>
</comment>
<sequence>MNPKLLLLTLLLSLTLTACAPARSEPESGSEASAPSSQAEEQPSEPASSVQESSADPAGEESSAPESQQPRTLPDWADESFYTAVVDWAGGTRTADSLVERYGDLIVSDRYFRLANEDGSLSGWIELGRDGTVPETVPVEELYQNSARLEQFRANCKAGKPDQLVWLSRGDPLLYGLQVYTFDGETLWREFLMPERSDLLTSADLSESELVEGDGWWQINTVDGVRGILVPEEALTRSVLDLEEVLRQAEEAGYTIVQEPADRSGIPCTYYQLWNSEKTGMYYSFYAAEDGSCWFYGDEVNGSIRLAVEAASPA</sequence>
<feature type="signal peptide" evidence="2">
    <location>
        <begin position="1"/>
        <end position="20"/>
    </location>
</feature>
<feature type="compositionally biased region" description="Low complexity" evidence="1">
    <location>
        <begin position="21"/>
        <end position="55"/>
    </location>
</feature>
<keyword evidence="2" id="KW-0732">Signal</keyword>
<feature type="region of interest" description="Disordered" evidence="1">
    <location>
        <begin position="21"/>
        <end position="76"/>
    </location>
</feature>
<feature type="chain" id="PRO_5045326901" evidence="2">
    <location>
        <begin position="21"/>
        <end position="314"/>
    </location>
</feature>
<dbReference type="Proteomes" id="UP000724149">
    <property type="component" value="Unassembled WGS sequence"/>
</dbReference>
<evidence type="ECO:0000313" key="4">
    <source>
        <dbReference type="Proteomes" id="UP000724149"/>
    </source>
</evidence>
<dbReference type="RefSeq" id="WP_204720169.1">
    <property type="nucleotide sequence ID" value="NZ_JACSNR010000003.1"/>
</dbReference>
<gene>
    <name evidence="3" type="ORF">H9X81_04510</name>
</gene>
<protein>
    <submittedName>
        <fullName evidence="3">Uncharacterized protein</fullName>
    </submittedName>
</protein>
<dbReference type="EMBL" id="JACSNR010000003">
    <property type="protein sequence ID" value="MBM6922954.1"/>
    <property type="molecule type" value="Genomic_DNA"/>
</dbReference>
<evidence type="ECO:0000256" key="2">
    <source>
        <dbReference type="SAM" id="SignalP"/>
    </source>
</evidence>
<evidence type="ECO:0000313" key="3">
    <source>
        <dbReference type="EMBL" id="MBM6922954.1"/>
    </source>
</evidence>
<proteinExistence type="predicted"/>